<comment type="caution">
    <text evidence="4">The sequence shown here is derived from an EMBL/GenBank/DDBJ whole genome shotgun (WGS) entry which is preliminary data.</text>
</comment>
<dbReference type="PROSITE" id="PS51375">
    <property type="entry name" value="PPR"/>
    <property type="match status" value="2"/>
</dbReference>
<dbReference type="Pfam" id="PF14432">
    <property type="entry name" value="DYW_deaminase"/>
    <property type="match status" value="1"/>
</dbReference>
<keyword evidence="5" id="KW-1185">Reference proteome</keyword>
<dbReference type="PANTHER" id="PTHR47926:SF464">
    <property type="entry name" value="DYW DOMAIN-CONTAINING PROTEIN"/>
    <property type="match status" value="1"/>
</dbReference>
<feature type="domain" description="DYW" evidence="3">
    <location>
        <begin position="489"/>
        <end position="564"/>
    </location>
</feature>
<feature type="repeat" description="PPR" evidence="2">
    <location>
        <begin position="161"/>
        <end position="195"/>
    </location>
</feature>
<dbReference type="InterPro" id="IPR032867">
    <property type="entry name" value="DYW_dom"/>
</dbReference>
<evidence type="ECO:0000256" key="1">
    <source>
        <dbReference type="ARBA" id="ARBA00022737"/>
    </source>
</evidence>
<sequence length="564" mass="61462">MPASAPGGSDPARFHAQIIKSGATGSGARFHYNQLIADYSRSPATTSDALRLFHRLPVSPNAASWTSAISALSGDPSTAVALFLSMLRRPSPPTHSTISALLKIISLSPMYLPIGLQIHSLSLKLSLSSFPFSGSALIGFYSRNGRPSDALKAFDEISNQDEVCFAAVIVGLAQHHRAAHALSLFRQMRIAGIPSTMYSVSGAVRAAAESAALEQTRIIHAHAIAAGLGPNSVVGTSLVDAYGKGGLLPDAHQAFDELRDAGRANLVTWNALLSAYAQQGDARSADKMFEEMIDRKLAPDEYTFLALLAALGNAGLVDDTEKWLNAMHADYGVEPGLEHYSCLLGAMTHAGRVEDAERFALAMPFKPDAAVWRTLLSGCMVHGNADIGWSAARRLLEIDPQDDSAYVMLANIYSSVGRKEDTAKLWMVMRDQGVMKEGGRSWIEVMGRVHVFVAGDRLHERSSEIYAKVRELKMQAWKMGYVENGGEGVWEHSERLAVAMGLVSQGAAVLEGKVLRVIKNLRICWDCHEFFKCLSRMVGRDIVVRDVNRYHRFQEGDCSCKNCW</sequence>
<dbReference type="Pfam" id="PF01535">
    <property type="entry name" value="PPR"/>
    <property type="match status" value="3"/>
</dbReference>
<name>A0ABR2N2W9_9ASPA</name>
<reference evidence="4 5" key="1">
    <citation type="journal article" date="2022" name="Nat. Plants">
        <title>Genomes of leafy and leafless Platanthera orchids illuminate the evolution of mycoheterotrophy.</title>
        <authorList>
            <person name="Li M.H."/>
            <person name="Liu K.W."/>
            <person name="Li Z."/>
            <person name="Lu H.C."/>
            <person name="Ye Q.L."/>
            <person name="Zhang D."/>
            <person name="Wang J.Y."/>
            <person name="Li Y.F."/>
            <person name="Zhong Z.M."/>
            <person name="Liu X."/>
            <person name="Yu X."/>
            <person name="Liu D.K."/>
            <person name="Tu X.D."/>
            <person name="Liu B."/>
            <person name="Hao Y."/>
            <person name="Liao X.Y."/>
            <person name="Jiang Y.T."/>
            <person name="Sun W.H."/>
            <person name="Chen J."/>
            <person name="Chen Y.Q."/>
            <person name="Ai Y."/>
            <person name="Zhai J.W."/>
            <person name="Wu S.S."/>
            <person name="Zhou Z."/>
            <person name="Hsiao Y.Y."/>
            <person name="Wu W.L."/>
            <person name="Chen Y.Y."/>
            <person name="Lin Y.F."/>
            <person name="Hsu J.L."/>
            <person name="Li C.Y."/>
            <person name="Wang Z.W."/>
            <person name="Zhao X."/>
            <person name="Zhong W.Y."/>
            <person name="Ma X.K."/>
            <person name="Ma L."/>
            <person name="Huang J."/>
            <person name="Chen G.Z."/>
            <person name="Huang M.Z."/>
            <person name="Huang L."/>
            <person name="Peng D.H."/>
            <person name="Luo Y.B."/>
            <person name="Zou S.Q."/>
            <person name="Chen S.P."/>
            <person name="Lan S."/>
            <person name="Tsai W.C."/>
            <person name="Van de Peer Y."/>
            <person name="Liu Z.J."/>
        </authorList>
    </citation>
    <scope>NUCLEOTIDE SEQUENCE [LARGE SCALE GENOMIC DNA]</scope>
    <source>
        <strain evidence="4">Lor288</strain>
    </source>
</reference>
<dbReference type="NCBIfam" id="TIGR00756">
    <property type="entry name" value="PPR"/>
    <property type="match status" value="1"/>
</dbReference>
<dbReference type="PANTHER" id="PTHR47926">
    <property type="entry name" value="PENTATRICOPEPTIDE REPEAT-CONTAINING PROTEIN"/>
    <property type="match status" value="1"/>
</dbReference>
<feature type="repeat" description="PPR" evidence="2">
    <location>
        <begin position="265"/>
        <end position="299"/>
    </location>
</feature>
<accession>A0ABR2N2W9</accession>
<dbReference type="InterPro" id="IPR046848">
    <property type="entry name" value="E_motif"/>
</dbReference>
<evidence type="ECO:0000313" key="5">
    <source>
        <dbReference type="Proteomes" id="UP001412067"/>
    </source>
</evidence>
<dbReference type="InterPro" id="IPR002885">
    <property type="entry name" value="PPR_rpt"/>
</dbReference>
<dbReference type="InterPro" id="IPR011990">
    <property type="entry name" value="TPR-like_helical_dom_sf"/>
</dbReference>
<dbReference type="Pfam" id="PF20431">
    <property type="entry name" value="E_motif"/>
    <property type="match status" value="1"/>
</dbReference>
<dbReference type="SUPFAM" id="SSF48452">
    <property type="entry name" value="TPR-like"/>
    <property type="match status" value="1"/>
</dbReference>
<keyword evidence="1" id="KW-0677">Repeat</keyword>
<evidence type="ECO:0000256" key="2">
    <source>
        <dbReference type="PROSITE-ProRule" id="PRU00708"/>
    </source>
</evidence>
<organism evidence="4 5">
    <name type="scientific">Platanthera guangdongensis</name>
    <dbReference type="NCBI Taxonomy" id="2320717"/>
    <lineage>
        <taxon>Eukaryota</taxon>
        <taxon>Viridiplantae</taxon>
        <taxon>Streptophyta</taxon>
        <taxon>Embryophyta</taxon>
        <taxon>Tracheophyta</taxon>
        <taxon>Spermatophyta</taxon>
        <taxon>Magnoliopsida</taxon>
        <taxon>Liliopsida</taxon>
        <taxon>Asparagales</taxon>
        <taxon>Orchidaceae</taxon>
        <taxon>Orchidoideae</taxon>
        <taxon>Orchideae</taxon>
        <taxon>Orchidinae</taxon>
        <taxon>Platanthera</taxon>
    </lineage>
</organism>
<evidence type="ECO:0000259" key="3">
    <source>
        <dbReference type="Pfam" id="PF14432"/>
    </source>
</evidence>
<dbReference type="Proteomes" id="UP001412067">
    <property type="component" value="Unassembled WGS sequence"/>
</dbReference>
<dbReference type="Pfam" id="PF13041">
    <property type="entry name" value="PPR_2"/>
    <property type="match status" value="1"/>
</dbReference>
<dbReference type="InterPro" id="IPR046960">
    <property type="entry name" value="PPR_At4g14850-like_plant"/>
</dbReference>
<evidence type="ECO:0000313" key="4">
    <source>
        <dbReference type="EMBL" id="KAK8969518.1"/>
    </source>
</evidence>
<gene>
    <name evidence="4" type="primary">LOI1</name>
    <name evidence="4" type="ORF">KSP40_PGU014665</name>
</gene>
<dbReference type="EMBL" id="JBBWWR010000003">
    <property type="protein sequence ID" value="KAK8969518.1"/>
    <property type="molecule type" value="Genomic_DNA"/>
</dbReference>
<protein>
    <submittedName>
        <fullName evidence="4">Pentatricopeptide repeat-containing protein</fullName>
    </submittedName>
</protein>
<dbReference type="Gene3D" id="1.25.40.10">
    <property type="entry name" value="Tetratricopeptide repeat domain"/>
    <property type="match status" value="4"/>
</dbReference>
<proteinExistence type="predicted"/>